<evidence type="ECO:0000256" key="1">
    <source>
        <dbReference type="ARBA" id="ARBA00008710"/>
    </source>
</evidence>
<proteinExistence type="inferred from homology"/>
<dbReference type="PANTHER" id="PTHR39428:SF1">
    <property type="entry name" value="F420H(2)-DEPENDENT QUINONE REDUCTASE RV1261C"/>
    <property type="match status" value="1"/>
</dbReference>
<dbReference type="EMBL" id="WSTA01000080">
    <property type="protein sequence ID" value="MWB99801.1"/>
    <property type="molecule type" value="Genomic_DNA"/>
</dbReference>
<comment type="similarity">
    <text evidence="1">Belongs to the F420H(2)-dependent quinone reductase family.</text>
</comment>
<dbReference type="GO" id="GO:0070967">
    <property type="term" value="F:coenzyme F420 binding"/>
    <property type="evidence" value="ECO:0007669"/>
    <property type="project" value="TreeGrafter"/>
</dbReference>
<accession>A0A6I4P089</accession>
<reference evidence="3 4" key="1">
    <citation type="submission" date="2019-12" db="EMBL/GenBank/DDBJ databases">
        <authorList>
            <person name="Kim Y.S."/>
        </authorList>
    </citation>
    <scope>NUCLEOTIDE SEQUENCE [LARGE SCALE GENOMIC DNA]</scope>
    <source>
        <strain evidence="3 4">MMS17-SY077</strain>
    </source>
</reference>
<dbReference type="Proteomes" id="UP000438182">
    <property type="component" value="Unassembled WGS sequence"/>
</dbReference>
<dbReference type="Pfam" id="PF04075">
    <property type="entry name" value="F420H2_quin_red"/>
    <property type="match status" value="1"/>
</dbReference>
<dbReference type="GO" id="GO:0005886">
    <property type="term" value="C:plasma membrane"/>
    <property type="evidence" value="ECO:0007669"/>
    <property type="project" value="TreeGrafter"/>
</dbReference>
<dbReference type="PANTHER" id="PTHR39428">
    <property type="entry name" value="F420H(2)-DEPENDENT QUINONE REDUCTASE RV1261C"/>
    <property type="match status" value="1"/>
</dbReference>
<dbReference type="AlphaFoldDB" id="A0A6I4P089"/>
<keyword evidence="4" id="KW-1185">Reference proteome</keyword>
<name>A0A6I4P089_9MICO</name>
<sequence length="148" mass="16729">MTQDDDDVVTAFREGRTPPGMHRDRLLLLTTTGRMSGRRHTTPMMRLALPDADHVVASGNASPHHPGWYLDVLHDPDVHVEFANGEYDAVAHVLGADERDNAWNFILQCAPFFADHQRHVERVIPIIRLERTPLVLPFSDPLPAVSRR</sequence>
<evidence type="ECO:0000313" key="3">
    <source>
        <dbReference type="EMBL" id="MWB99801.1"/>
    </source>
</evidence>
<comment type="caution">
    <text evidence="3">The sequence shown here is derived from an EMBL/GenBank/DDBJ whole genome shotgun (WGS) entry which is preliminary data.</text>
</comment>
<dbReference type="RefSeq" id="WP_160426390.1">
    <property type="nucleotide sequence ID" value="NZ_WSTA01000080.1"/>
</dbReference>
<evidence type="ECO:0000313" key="4">
    <source>
        <dbReference type="Proteomes" id="UP000438182"/>
    </source>
</evidence>
<dbReference type="NCBIfam" id="TIGR00026">
    <property type="entry name" value="hi_GC_TIGR00026"/>
    <property type="match status" value="1"/>
</dbReference>
<dbReference type="GO" id="GO:0016491">
    <property type="term" value="F:oxidoreductase activity"/>
    <property type="evidence" value="ECO:0007669"/>
    <property type="project" value="InterPro"/>
</dbReference>
<dbReference type="InterPro" id="IPR004378">
    <property type="entry name" value="F420H2_quin_Rdtase"/>
</dbReference>
<protein>
    <submittedName>
        <fullName evidence="3">Nitroreductase family deazaflavin-dependent oxidoreductase</fullName>
    </submittedName>
</protein>
<gene>
    <name evidence="3" type="ORF">GB864_14720</name>
</gene>
<comment type="catalytic activity">
    <reaction evidence="2">
        <text>oxidized coenzyme F420-(gamma-L-Glu)(n) + a quinol + H(+) = reduced coenzyme F420-(gamma-L-Glu)(n) + a quinone</text>
        <dbReference type="Rhea" id="RHEA:39663"/>
        <dbReference type="Rhea" id="RHEA-COMP:12939"/>
        <dbReference type="Rhea" id="RHEA-COMP:14378"/>
        <dbReference type="ChEBI" id="CHEBI:15378"/>
        <dbReference type="ChEBI" id="CHEBI:24646"/>
        <dbReference type="ChEBI" id="CHEBI:132124"/>
        <dbReference type="ChEBI" id="CHEBI:133980"/>
        <dbReference type="ChEBI" id="CHEBI:139511"/>
    </reaction>
</comment>
<dbReference type="InterPro" id="IPR012349">
    <property type="entry name" value="Split_barrel_FMN-bd"/>
</dbReference>
<evidence type="ECO:0000256" key="2">
    <source>
        <dbReference type="ARBA" id="ARBA00049106"/>
    </source>
</evidence>
<organism evidence="3 4">
    <name type="scientific">Agromyces seonyuensis</name>
    <dbReference type="NCBI Taxonomy" id="2662446"/>
    <lineage>
        <taxon>Bacteria</taxon>
        <taxon>Bacillati</taxon>
        <taxon>Actinomycetota</taxon>
        <taxon>Actinomycetes</taxon>
        <taxon>Micrococcales</taxon>
        <taxon>Microbacteriaceae</taxon>
        <taxon>Agromyces</taxon>
    </lineage>
</organism>
<dbReference type="Gene3D" id="2.30.110.10">
    <property type="entry name" value="Electron Transport, Fmn-binding Protein, Chain A"/>
    <property type="match status" value="1"/>
</dbReference>